<comment type="caution">
    <text evidence="4">The sequence shown here is derived from an EMBL/GenBank/DDBJ whole genome shotgun (WGS) entry which is preliminary data.</text>
</comment>
<evidence type="ECO:0000313" key="5">
    <source>
        <dbReference type="Proteomes" id="UP001597042"/>
    </source>
</evidence>
<dbReference type="EMBL" id="JBHTIM010000001">
    <property type="protein sequence ID" value="MFD0780358.1"/>
    <property type="molecule type" value="Genomic_DNA"/>
</dbReference>
<keyword evidence="5" id="KW-1185">Reference proteome</keyword>
<gene>
    <name evidence="4" type="ORF">ACFQZV_03460</name>
</gene>
<reference evidence="5" key="1">
    <citation type="journal article" date="2019" name="Int. J. Syst. Evol. Microbiol.">
        <title>The Global Catalogue of Microorganisms (GCM) 10K type strain sequencing project: providing services to taxonomists for standard genome sequencing and annotation.</title>
        <authorList>
            <consortium name="The Broad Institute Genomics Platform"/>
            <consortium name="The Broad Institute Genome Sequencing Center for Infectious Disease"/>
            <person name="Wu L."/>
            <person name="Ma J."/>
        </authorList>
    </citation>
    <scope>NUCLEOTIDE SEQUENCE [LARGE SCALE GENOMIC DNA]</scope>
    <source>
        <strain evidence="5">CCUG 50754</strain>
    </source>
</reference>
<sequence length="202" mass="19769">MSSVHVHWNARALGALAAIGIASLAMVSCAPGTDIAASPSASSAPTSSASSAAQPGGSETPDHSGPTTAPDLPVTEATIGDSADLSTGVAVEVSALSATEVTASTPGEVSGPAVEVEIRVTNNSAEDQDVNSAVVTLAAEDGEYGIPTLAGGPTALEGSLAPGETAVGTYMFMLNPAGDREVVVLVNYSAGEPIARFTGSTS</sequence>
<feature type="region of interest" description="Disordered" evidence="2">
    <location>
        <begin position="35"/>
        <end position="75"/>
    </location>
</feature>
<dbReference type="Proteomes" id="UP001597042">
    <property type="component" value="Unassembled WGS sequence"/>
</dbReference>
<dbReference type="InterPro" id="IPR029050">
    <property type="entry name" value="Immunoprotect_excell_Ig-like"/>
</dbReference>
<evidence type="ECO:0000256" key="1">
    <source>
        <dbReference type="ARBA" id="ARBA00022729"/>
    </source>
</evidence>
<feature type="chain" id="PRO_5045693411" description="DUF4352 domain-containing protein" evidence="3">
    <location>
        <begin position="18"/>
        <end position="202"/>
    </location>
</feature>
<feature type="compositionally biased region" description="Low complexity" evidence="2">
    <location>
        <begin position="36"/>
        <end position="53"/>
    </location>
</feature>
<feature type="signal peptide" evidence="3">
    <location>
        <begin position="1"/>
        <end position="17"/>
    </location>
</feature>
<evidence type="ECO:0008006" key="6">
    <source>
        <dbReference type="Google" id="ProtNLM"/>
    </source>
</evidence>
<keyword evidence="1 3" id="KW-0732">Signal</keyword>
<protein>
    <recommendedName>
        <fullName evidence="6">DUF4352 domain-containing protein</fullName>
    </recommendedName>
</protein>
<organism evidence="4 5">
    <name type="scientific">Microbacterium koreense</name>
    <dbReference type="NCBI Taxonomy" id="323761"/>
    <lineage>
        <taxon>Bacteria</taxon>
        <taxon>Bacillati</taxon>
        <taxon>Actinomycetota</taxon>
        <taxon>Actinomycetes</taxon>
        <taxon>Micrococcales</taxon>
        <taxon>Microbacteriaceae</taxon>
        <taxon>Microbacterium</taxon>
    </lineage>
</organism>
<evidence type="ECO:0000256" key="3">
    <source>
        <dbReference type="SAM" id="SignalP"/>
    </source>
</evidence>
<accession>A0ABW2ZPI2</accession>
<evidence type="ECO:0000313" key="4">
    <source>
        <dbReference type="EMBL" id="MFD0780358.1"/>
    </source>
</evidence>
<dbReference type="RefSeq" id="WP_378783251.1">
    <property type="nucleotide sequence ID" value="NZ_JBHTIM010000001.1"/>
</dbReference>
<name>A0ABW2ZPI2_9MICO</name>
<evidence type="ECO:0000256" key="2">
    <source>
        <dbReference type="SAM" id="MobiDB-lite"/>
    </source>
</evidence>
<proteinExistence type="predicted"/>
<dbReference type="Gene3D" id="2.60.40.1240">
    <property type="match status" value="1"/>
</dbReference>